<dbReference type="AlphaFoldDB" id="A0A8R1ER86"/>
<evidence type="ECO:0000313" key="2">
    <source>
        <dbReference type="EnsemblMetazoa" id="CJA41787.1"/>
    </source>
</evidence>
<evidence type="ECO:0000313" key="3">
    <source>
        <dbReference type="Proteomes" id="UP000005237"/>
    </source>
</evidence>
<protein>
    <recommendedName>
        <fullName evidence="4">Protein quiver</fullName>
    </recommendedName>
</protein>
<evidence type="ECO:0000256" key="1">
    <source>
        <dbReference type="SAM" id="SignalP"/>
    </source>
</evidence>
<name>A0A8R1ER86_CAEJA</name>
<keyword evidence="1" id="KW-0732">Signal</keyword>
<proteinExistence type="predicted"/>
<dbReference type="EnsemblMetazoa" id="CJA41787.1">
    <property type="protein sequence ID" value="CJA41787.1"/>
    <property type="gene ID" value="WBGene00217635"/>
</dbReference>
<evidence type="ECO:0008006" key="4">
    <source>
        <dbReference type="Google" id="ProtNLM"/>
    </source>
</evidence>
<reference evidence="3" key="1">
    <citation type="submission" date="2010-08" db="EMBL/GenBank/DDBJ databases">
        <authorList>
            <consortium name="Caenorhabditis japonica Sequencing Consortium"/>
            <person name="Wilson R.K."/>
        </authorList>
    </citation>
    <scope>NUCLEOTIDE SEQUENCE [LARGE SCALE GENOMIC DNA]</scope>
    <source>
        <strain evidence="3">DF5081</strain>
    </source>
</reference>
<sequence>MRQPSSLRYLILLFLFFASVNAFKEYPNGRSRQTLQYTVENVMKLRCYQCNQPYDCRVGVCYGDICVKSLVNNHYVSKGCENLTISTSVYDPSLRMRAYCKEEEVLGVDTINCFCRDADYCNASVQSTFFHVFSIVVLLLRL</sequence>
<accession>A0A8R1ER86</accession>
<feature type="signal peptide" evidence="1">
    <location>
        <begin position="1"/>
        <end position="22"/>
    </location>
</feature>
<keyword evidence="3" id="KW-1185">Reference proteome</keyword>
<reference evidence="2" key="2">
    <citation type="submission" date="2022-06" db="UniProtKB">
        <authorList>
            <consortium name="EnsemblMetazoa"/>
        </authorList>
    </citation>
    <scope>IDENTIFICATION</scope>
    <source>
        <strain evidence="2">DF5081</strain>
    </source>
</reference>
<organism evidence="2 3">
    <name type="scientific">Caenorhabditis japonica</name>
    <dbReference type="NCBI Taxonomy" id="281687"/>
    <lineage>
        <taxon>Eukaryota</taxon>
        <taxon>Metazoa</taxon>
        <taxon>Ecdysozoa</taxon>
        <taxon>Nematoda</taxon>
        <taxon>Chromadorea</taxon>
        <taxon>Rhabditida</taxon>
        <taxon>Rhabditina</taxon>
        <taxon>Rhabditomorpha</taxon>
        <taxon>Rhabditoidea</taxon>
        <taxon>Rhabditidae</taxon>
        <taxon>Peloderinae</taxon>
        <taxon>Caenorhabditis</taxon>
    </lineage>
</organism>
<feature type="chain" id="PRO_5035849110" description="Protein quiver" evidence="1">
    <location>
        <begin position="23"/>
        <end position="142"/>
    </location>
</feature>
<dbReference type="Proteomes" id="UP000005237">
    <property type="component" value="Unassembled WGS sequence"/>
</dbReference>